<dbReference type="GO" id="GO:0003677">
    <property type="term" value="F:DNA binding"/>
    <property type="evidence" value="ECO:0007669"/>
    <property type="project" value="UniProtKB-KW"/>
</dbReference>
<dbReference type="AlphaFoldDB" id="A0A0K8PI22"/>
<dbReference type="PANTHER" id="PTHR43537:SF49">
    <property type="entry name" value="TRANSCRIPTIONAL REGULATORY PROTEIN"/>
    <property type="match status" value="1"/>
</dbReference>
<feature type="domain" description="HTH gntR-type" evidence="4">
    <location>
        <begin position="11"/>
        <end position="78"/>
    </location>
</feature>
<dbReference type="InterPro" id="IPR036388">
    <property type="entry name" value="WH-like_DNA-bd_sf"/>
</dbReference>
<gene>
    <name evidence="5" type="ORF">SAZU_2282</name>
</gene>
<name>A0A0K8PI22_STRAJ</name>
<dbReference type="Pfam" id="PF00392">
    <property type="entry name" value="GntR"/>
    <property type="match status" value="1"/>
</dbReference>
<evidence type="ECO:0000259" key="4">
    <source>
        <dbReference type="PROSITE" id="PS50949"/>
    </source>
</evidence>
<keyword evidence="1" id="KW-0805">Transcription regulation</keyword>
<dbReference type="Gene3D" id="1.20.120.530">
    <property type="entry name" value="GntR ligand-binding domain-like"/>
    <property type="match status" value="1"/>
</dbReference>
<dbReference type="InterPro" id="IPR036390">
    <property type="entry name" value="WH_DNA-bd_sf"/>
</dbReference>
<dbReference type="OrthoDB" id="5182935at2"/>
<dbReference type="InterPro" id="IPR000524">
    <property type="entry name" value="Tscrpt_reg_HTH_GntR"/>
</dbReference>
<evidence type="ECO:0000313" key="6">
    <source>
        <dbReference type="Proteomes" id="UP000053859"/>
    </source>
</evidence>
<dbReference type="Gene3D" id="1.10.10.10">
    <property type="entry name" value="Winged helix-like DNA-binding domain superfamily/Winged helix DNA-binding domain"/>
    <property type="match status" value="1"/>
</dbReference>
<evidence type="ECO:0000313" key="5">
    <source>
        <dbReference type="EMBL" id="GAP47545.1"/>
    </source>
</evidence>
<dbReference type="PATRIC" id="fig|146537.3.peg.2409"/>
<dbReference type="CDD" id="cd07377">
    <property type="entry name" value="WHTH_GntR"/>
    <property type="match status" value="1"/>
</dbReference>
<dbReference type="InterPro" id="IPR008920">
    <property type="entry name" value="TF_FadR/GntR_C"/>
</dbReference>
<keyword evidence="3" id="KW-0804">Transcription</keyword>
<dbReference type="SUPFAM" id="SSF46785">
    <property type="entry name" value="Winged helix' DNA-binding domain"/>
    <property type="match status" value="1"/>
</dbReference>
<dbReference type="EMBL" id="DF968236">
    <property type="protein sequence ID" value="GAP47545.1"/>
    <property type="molecule type" value="Genomic_DNA"/>
</dbReference>
<keyword evidence="6" id="KW-1185">Reference proteome</keyword>
<dbReference type="SMART" id="SM00895">
    <property type="entry name" value="FCD"/>
    <property type="match status" value="1"/>
</dbReference>
<organism evidence="5 6">
    <name type="scientific">Streptomyces azureus</name>
    <dbReference type="NCBI Taxonomy" id="146537"/>
    <lineage>
        <taxon>Bacteria</taxon>
        <taxon>Bacillati</taxon>
        <taxon>Actinomycetota</taxon>
        <taxon>Actinomycetes</taxon>
        <taxon>Kitasatosporales</taxon>
        <taxon>Streptomycetaceae</taxon>
        <taxon>Streptomyces</taxon>
    </lineage>
</organism>
<accession>A0A0K8PI22</accession>
<evidence type="ECO:0000256" key="3">
    <source>
        <dbReference type="ARBA" id="ARBA00023163"/>
    </source>
</evidence>
<dbReference type="Proteomes" id="UP000053859">
    <property type="component" value="Unassembled WGS sequence"/>
</dbReference>
<reference evidence="5" key="1">
    <citation type="journal article" date="2015" name="Genome Announc.">
        <title>Draft Genome Sequence of Thiostrepton-Producing Streptomyces azureus ATCC 14921.</title>
        <authorList>
            <person name="Sakihara K."/>
            <person name="Maeda J."/>
            <person name="Tashiro K."/>
            <person name="Fujino Y."/>
            <person name="Kuhara S."/>
            <person name="Ohshima T."/>
            <person name="Ogata S."/>
            <person name="Doi K."/>
        </authorList>
    </citation>
    <scope>NUCLEOTIDE SEQUENCE [LARGE SCALE GENOMIC DNA]</scope>
    <source>
        <strain evidence="5">ATCC14921</strain>
    </source>
</reference>
<dbReference type="SMART" id="SM00345">
    <property type="entry name" value="HTH_GNTR"/>
    <property type="match status" value="1"/>
</dbReference>
<sequence length="239" mass="26845">MGELPQLMAPETLGDQAYRAIREGIISGSLKRGEKVTERGLAESLDISATPVREALRRLEQDRLVERVGPRSVRIAKFDESELREFTMIEDSLRALSARLAAQKSTAAQRRQMCELLDRADELLMETDGVGAGSQRERELVVEILDCMRQFHAVIDRASGNPTLIQMLHMVDAFGADERRDGVLHEVNSDRRSAVRDRYRQHRAIYDAIAAGDGERAEQLMRAHSRTSNTSRLAARFSG</sequence>
<evidence type="ECO:0000256" key="1">
    <source>
        <dbReference type="ARBA" id="ARBA00023015"/>
    </source>
</evidence>
<dbReference type="PROSITE" id="PS50949">
    <property type="entry name" value="HTH_GNTR"/>
    <property type="match status" value="1"/>
</dbReference>
<keyword evidence="2" id="KW-0238">DNA-binding</keyword>
<dbReference type="GO" id="GO:0003700">
    <property type="term" value="F:DNA-binding transcription factor activity"/>
    <property type="evidence" value="ECO:0007669"/>
    <property type="project" value="InterPro"/>
</dbReference>
<dbReference type="RefSeq" id="WP_059416799.1">
    <property type="nucleotide sequence ID" value="NZ_DF968236.1"/>
</dbReference>
<dbReference type="InterPro" id="IPR011711">
    <property type="entry name" value="GntR_C"/>
</dbReference>
<evidence type="ECO:0000256" key="2">
    <source>
        <dbReference type="ARBA" id="ARBA00023125"/>
    </source>
</evidence>
<dbReference type="Pfam" id="PF07729">
    <property type="entry name" value="FCD"/>
    <property type="match status" value="1"/>
</dbReference>
<dbReference type="SUPFAM" id="SSF48008">
    <property type="entry name" value="GntR ligand-binding domain-like"/>
    <property type="match status" value="1"/>
</dbReference>
<proteinExistence type="predicted"/>
<protein>
    <recommendedName>
        <fullName evidence="4">HTH gntR-type domain-containing protein</fullName>
    </recommendedName>
</protein>
<dbReference type="PANTHER" id="PTHR43537">
    <property type="entry name" value="TRANSCRIPTIONAL REGULATOR, GNTR FAMILY"/>
    <property type="match status" value="1"/>
</dbReference>